<keyword evidence="3" id="KW-0540">Nuclease</keyword>
<dbReference type="PIRSF" id="PIRSF035009">
    <property type="entry name" value="UCP035009_HSDR_N"/>
    <property type="match status" value="1"/>
</dbReference>
<dbReference type="GO" id="GO:0005524">
    <property type="term" value="F:ATP binding"/>
    <property type="evidence" value="ECO:0007669"/>
    <property type="project" value="UniProtKB-KW"/>
</dbReference>
<dbReference type="Proteomes" id="UP000222862">
    <property type="component" value="Unassembled WGS sequence"/>
</dbReference>
<protein>
    <submittedName>
        <fullName evidence="3">Restriction endonuclease</fullName>
    </submittedName>
</protein>
<keyword evidence="3" id="KW-0255">Endonuclease</keyword>
<dbReference type="AlphaFoldDB" id="A0A2B7YJH7"/>
<evidence type="ECO:0000313" key="4">
    <source>
        <dbReference type="Proteomes" id="UP000222862"/>
    </source>
</evidence>
<evidence type="ECO:0000313" key="3">
    <source>
        <dbReference type="EMBL" id="PGH21726.1"/>
    </source>
</evidence>
<dbReference type="InterPro" id="IPR017035">
    <property type="entry name" value="UCP035009_HsdR_All3000-type"/>
</dbReference>
<dbReference type="Pfam" id="PF04313">
    <property type="entry name" value="HSDR_N"/>
    <property type="match status" value="1"/>
</dbReference>
<feature type="coiled-coil region" evidence="1">
    <location>
        <begin position="3"/>
        <end position="30"/>
    </location>
</feature>
<dbReference type="InterPro" id="IPR007409">
    <property type="entry name" value="Restrct_endonuc_type1_HsdR_N"/>
</dbReference>
<keyword evidence="1" id="KW-0175">Coiled coil</keyword>
<organism evidence="3 4">
    <name type="scientific">Fusobacterium nucleatum subsp. polymorphum</name>
    <name type="common">Fusobacterium polymorphum</name>
    <dbReference type="NCBI Taxonomy" id="76857"/>
    <lineage>
        <taxon>Bacteria</taxon>
        <taxon>Fusobacteriati</taxon>
        <taxon>Fusobacteriota</taxon>
        <taxon>Fusobacteriia</taxon>
        <taxon>Fusobacteriales</taxon>
        <taxon>Fusobacteriaceae</taxon>
        <taxon>Fusobacterium</taxon>
    </lineage>
</organism>
<evidence type="ECO:0000256" key="1">
    <source>
        <dbReference type="SAM" id="Coils"/>
    </source>
</evidence>
<reference evidence="3 4" key="1">
    <citation type="submission" date="2017-06" db="EMBL/GenBank/DDBJ databases">
        <title>Genome sequencing of Fusobacterium nucleatum subsp. polymorphum KCOM 1232 (=ChDC F37).</title>
        <authorList>
            <person name="Kook J.-K."/>
            <person name="Park S.-N."/>
            <person name="Lim Y.K."/>
            <person name="Roh H."/>
        </authorList>
    </citation>
    <scope>NUCLEOTIDE SEQUENCE [LARGE SCALE GENOMIC DNA]</scope>
    <source>
        <strain evidence="4">KCOM 1232 ( ChDC F37)</strain>
    </source>
</reference>
<sequence length="364" mass="42479">MGFMDLKDNIEELSKKIEKYKDRVTNEEMTKTVFVLPFFDMLGYDTRNPFEFHAEFTADIADAKGEKVDYAILIDDVLRILVECKDCNNTLENCDKQLTRYFNVTPAKIGVLTNGIVYKFYTDLEKPNMMDEKPFLEINLLKIKDYQINELKKFARNTFDLDNILNSAEELKYSNAIKKLLKSEFDNPTENFISYILNEIYDGVKTQKVKDRFTNTIKKSINEFLNDIVRTKLEGALEVNKAVEKQIEAPQEMIEEITEVETGPITTDEELQGFSVVKALLYGTIELDRITYRDTLNYFSITVDDKVTKWICRLYFNGSTKFIRFPEIDEEGNKTDRGPKIPINSINDLYNFKDKLIESIKMYD</sequence>
<feature type="domain" description="Restriction endonuclease type I HsdR N-terminal" evidence="2">
    <location>
        <begin position="47"/>
        <end position="128"/>
    </location>
</feature>
<keyword evidence="3" id="KW-0378">Hydrolase</keyword>
<gene>
    <name evidence="3" type="ORF">RN96_00385</name>
</gene>
<comment type="caution">
    <text evidence="3">The sequence shown here is derived from an EMBL/GenBank/DDBJ whole genome shotgun (WGS) entry which is preliminary data.</text>
</comment>
<name>A0A2B7YJH7_FUSNP</name>
<dbReference type="GO" id="GO:0009035">
    <property type="term" value="F:type I site-specific deoxyribonuclease activity"/>
    <property type="evidence" value="ECO:0007669"/>
    <property type="project" value="UniProtKB-EC"/>
</dbReference>
<dbReference type="GO" id="GO:0003677">
    <property type="term" value="F:DNA binding"/>
    <property type="evidence" value="ECO:0007669"/>
    <property type="project" value="UniProtKB-KW"/>
</dbReference>
<dbReference type="EMBL" id="NJGI01000001">
    <property type="protein sequence ID" value="PGH21726.1"/>
    <property type="molecule type" value="Genomic_DNA"/>
</dbReference>
<dbReference type="GO" id="GO:0009307">
    <property type="term" value="P:DNA restriction-modification system"/>
    <property type="evidence" value="ECO:0007669"/>
    <property type="project" value="UniProtKB-KW"/>
</dbReference>
<proteinExistence type="predicted"/>
<accession>A0A2B7YJH7</accession>
<evidence type="ECO:0000259" key="2">
    <source>
        <dbReference type="Pfam" id="PF04313"/>
    </source>
</evidence>